<comment type="caution">
    <text evidence="1">The sequence shown here is derived from an EMBL/GenBank/DDBJ whole genome shotgun (WGS) entry which is preliminary data.</text>
</comment>
<keyword evidence="2" id="KW-1185">Reference proteome</keyword>
<dbReference type="RefSeq" id="WP_350397084.1">
    <property type="nucleotide sequence ID" value="NZ_JBELQE010000123.1"/>
</dbReference>
<gene>
    <name evidence="1" type="ORF">ABS772_23390</name>
</gene>
<protein>
    <submittedName>
        <fullName evidence="1">Uncharacterized protein</fullName>
    </submittedName>
</protein>
<reference evidence="1 2" key="1">
    <citation type="submission" date="2024-06" db="EMBL/GenBank/DDBJ databases">
        <authorList>
            <person name="Campbell A.G."/>
        </authorList>
    </citation>
    <scope>NUCLEOTIDE SEQUENCE [LARGE SCALE GENOMIC DNA]</scope>
    <source>
        <strain evidence="1 2">EM12</strain>
    </source>
</reference>
<dbReference type="Proteomes" id="UP001480955">
    <property type="component" value="Unassembled WGS sequence"/>
</dbReference>
<accession>A0ABV1QU53</accession>
<evidence type="ECO:0000313" key="1">
    <source>
        <dbReference type="EMBL" id="MER2252869.1"/>
    </source>
</evidence>
<proteinExistence type="predicted"/>
<name>A0ABV1QU53_9HYPH</name>
<organism evidence="1 2">
    <name type="scientific">Methylorubrum podarium</name>
    <dbReference type="NCBI Taxonomy" id="200476"/>
    <lineage>
        <taxon>Bacteria</taxon>
        <taxon>Pseudomonadati</taxon>
        <taxon>Pseudomonadota</taxon>
        <taxon>Alphaproteobacteria</taxon>
        <taxon>Hyphomicrobiales</taxon>
        <taxon>Methylobacteriaceae</taxon>
        <taxon>Methylorubrum</taxon>
    </lineage>
</organism>
<evidence type="ECO:0000313" key="2">
    <source>
        <dbReference type="Proteomes" id="UP001480955"/>
    </source>
</evidence>
<dbReference type="EMBL" id="JBELQE010000123">
    <property type="protein sequence ID" value="MER2252869.1"/>
    <property type="molecule type" value="Genomic_DNA"/>
</dbReference>
<sequence>MPKDFLEQLNKIIKLLRSADTLLACRSLTEATMGYTWGKDFFENLVYDIALGNLNLARCWWQKVQASPALQHPHQDEPWRTWRLRIRSLHEPLMEDDRAALASILHRWERENIAGTKAEAIWQPSPFPLEEMA</sequence>